<dbReference type="EMBL" id="LQQY01000004">
    <property type="protein sequence ID" value="KZE52629.1"/>
    <property type="molecule type" value="Genomic_DNA"/>
</dbReference>
<dbReference type="PANTHER" id="PTHR43861">
    <property type="entry name" value="TRANS-ACONITATE 2-METHYLTRANSFERASE-RELATED"/>
    <property type="match status" value="1"/>
</dbReference>
<dbReference type="InterPro" id="IPR029063">
    <property type="entry name" value="SAM-dependent_MTases_sf"/>
</dbReference>
<feature type="domain" description="Methyltransferase" evidence="2">
    <location>
        <begin position="25"/>
        <end position="119"/>
    </location>
</feature>
<proteinExistence type="predicted"/>
<dbReference type="PATRIC" id="fig|189381.11.peg.3023"/>
<dbReference type="Pfam" id="PF13649">
    <property type="entry name" value="Methyltransf_25"/>
    <property type="match status" value="1"/>
</dbReference>
<dbReference type="OrthoDB" id="9784101at2"/>
<reference evidence="4" key="1">
    <citation type="submission" date="2016-01" db="EMBL/GenBank/DDBJ databases">
        <title>Whole genome sequencing of Bhargavaea cecembensis T14.</title>
        <authorList>
            <person name="Hong K.W."/>
        </authorList>
    </citation>
    <scope>NUCLEOTIDE SEQUENCE [LARGE SCALE GENOMIC DNA]</scope>
    <source>
        <strain evidence="4">M19</strain>
    </source>
</reference>
<keyword evidence="1" id="KW-0808">Transferase</keyword>
<comment type="caution">
    <text evidence="3">The sequence shown here is derived from an EMBL/GenBank/DDBJ whole genome shotgun (WGS) entry which is preliminary data.</text>
</comment>
<name>A0A0J5SC51_9BACI</name>
<dbReference type="CDD" id="cd02440">
    <property type="entry name" value="AdoMet_MTases"/>
    <property type="match status" value="1"/>
</dbReference>
<dbReference type="SUPFAM" id="SSF53335">
    <property type="entry name" value="S-adenosyl-L-methionine-dependent methyltransferases"/>
    <property type="match status" value="1"/>
</dbReference>
<protein>
    <recommendedName>
        <fullName evidence="2">Methyltransferase domain-containing protein</fullName>
    </recommendedName>
</protein>
<evidence type="ECO:0000259" key="2">
    <source>
        <dbReference type="Pfam" id="PF13649"/>
    </source>
</evidence>
<dbReference type="Gene3D" id="3.40.50.150">
    <property type="entry name" value="Vaccinia Virus protein VP39"/>
    <property type="match status" value="1"/>
</dbReference>
<gene>
    <name evidence="3" type="ORF">AV649_12890</name>
</gene>
<accession>A0A0J5SC51</accession>
<evidence type="ECO:0000313" key="3">
    <source>
        <dbReference type="EMBL" id="KZE52629.1"/>
    </source>
</evidence>
<dbReference type="Proteomes" id="UP000076510">
    <property type="component" value="Unassembled WGS sequence"/>
</dbReference>
<dbReference type="InterPro" id="IPR041698">
    <property type="entry name" value="Methyltransf_25"/>
</dbReference>
<dbReference type="GO" id="GO:0016740">
    <property type="term" value="F:transferase activity"/>
    <property type="evidence" value="ECO:0007669"/>
    <property type="project" value="UniProtKB-KW"/>
</dbReference>
<evidence type="ECO:0000256" key="1">
    <source>
        <dbReference type="ARBA" id="ARBA00022679"/>
    </source>
</evidence>
<evidence type="ECO:0000313" key="4">
    <source>
        <dbReference type="Proteomes" id="UP000076510"/>
    </source>
</evidence>
<dbReference type="AlphaFoldDB" id="A0A0J5SC51"/>
<sequence length="174" mass="20158">MSAEIQPITPEELLDLLKLNERDHVADLGCGTGFLTIPIARIVNTDVHAVDLDRGALEELKRRADEMRVENILYEHMSLEYIHFSQNTLHKVITRFVLHELPNLVKVIQDLRDMLRDDGLWLIIETEALPQEDRLPSDDLMRKLQSAGYEVEKGYLRETIYYLIARKAVRRPGV</sequence>
<organism evidence="3 4">
    <name type="scientific">Rossellomorea marisflavi</name>
    <dbReference type="NCBI Taxonomy" id="189381"/>
    <lineage>
        <taxon>Bacteria</taxon>
        <taxon>Bacillati</taxon>
        <taxon>Bacillota</taxon>
        <taxon>Bacilli</taxon>
        <taxon>Bacillales</taxon>
        <taxon>Bacillaceae</taxon>
        <taxon>Rossellomorea</taxon>
    </lineage>
</organism>
<dbReference type="RefSeq" id="WP_048006652.1">
    <property type="nucleotide sequence ID" value="NZ_JBLGCT010000002.1"/>
</dbReference>